<protein>
    <recommendedName>
        <fullName evidence="1">DSBA-like thioredoxin domain-containing protein</fullName>
    </recommendedName>
</protein>
<comment type="caution">
    <text evidence="2">The sequence shown here is derived from an EMBL/GenBank/DDBJ whole genome shotgun (WGS) entry which is preliminary data.</text>
</comment>
<dbReference type="PANTHER" id="PTHR13887:SF41">
    <property type="entry name" value="THIOREDOXIN SUPERFAMILY PROTEIN"/>
    <property type="match status" value="1"/>
</dbReference>
<dbReference type="SUPFAM" id="SSF52833">
    <property type="entry name" value="Thioredoxin-like"/>
    <property type="match status" value="1"/>
</dbReference>
<dbReference type="InterPro" id="IPR036249">
    <property type="entry name" value="Thioredoxin-like_sf"/>
</dbReference>
<dbReference type="PANTHER" id="PTHR13887">
    <property type="entry name" value="GLUTATHIONE S-TRANSFERASE KAPPA"/>
    <property type="match status" value="1"/>
</dbReference>
<evidence type="ECO:0000259" key="1">
    <source>
        <dbReference type="Pfam" id="PF01323"/>
    </source>
</evidence>
<dbReference type="AlphaFoldDB" id="A0AAD2CQX6"/>
<gene>
    <name evidence="2" type="ORF">CYCCA115_LOCUS8503</name>
</gene>
<name>A0AAD2CQX6_9STRA</name>
<dbReference type="InterPro" id="IPR001853">
    <property type="entry name" value="DSBA-like_thioredoxin_dom"/>
</dbReference>
<evidence type="ECO:0000313" key="2">
    <source>
        <dbReference type="EMBL" id="CAJ1943561.1"/>
    </source>
</evidence>
<accession>A0AAD2CQX6</accession>
<keyword evidence="3" id="KW-1185">Reference proteome</keyword>
<dbReference type="EMBL" id="CAKOGP040001113">
    <property type="protein sequence ID" value="CAJ1943561.1"/>
    <property type="molecule type" value="Genomic_DNA"/>
</dbReference>
<organism evidence="2 3">
    <name type="scientific">Cylindrotheca closterium</name>
    <dbReference type="NCBI Taxonomy" id="2856"/>
    <lineage>
        <taxon>Eukaryota</taxon>
        <taxon>Sar</taxon>
        <taxon>Stramenopiles</taxon>
        <taxon>Ochrophyta</taxon>
        <taxon>Bacillariophyta</taxon>
        <taxon>Bacillariophyceae</taxon>
        <taxon>Bacillariophycidae</taxon>
        <taxon>Bacillariales</taxon>
        <taxon>Bacillariaceae</taxon>
        <taxon>Cylindrotheca</taxon>
    </lineage>
</organism>
<feature type="domain" description="DSBA-like thioredoxin" evidence="1">
    <location>
        <begin position="49"/>
        <end position="167"/>
    </location>
</feature>
<dbReference type="Pfam" id="PF01323">
    <property type="entry name" value="DSBA"/>
    <property type="match status" value="1"/>
</dbReference>
<evidence type="ECO:0000313" key="3">
    <source>
        <dbReference type="Proteomes" id="UP001295423"/>
    </source>
</evidence>
<dbReference type="Proteomes" id="UP001295423">
    <property type="component" value="Unassembled WGS sequence"/>
</dbReference>
<reference evidence="2" key="1">
    <citation type="submission" date="2023-08" db="EMBL/GenBank/DDBJ databases">
        <authorList>
            <person name="Audoor S."/>
            <person name="Bilcke G."/>
        </authorList>
    </citation>
    <scope>NUCLEOTIDE SEQUENCE</scope>
</reference>
<dbReference type="Gene3D" id="3.40.30.10">
    <property type="entry name" value="Glutaredoxin"/>
    <property type="match status" value="1"/>
</dbReference>
<proteinExistence type="predicted"/>
<sequence>MIDPNTDPKGETVDDYCRRRWGGAGWTNHLKQEGRKDGAQFSDWKWWPHTSRAHQLVQYCHKNEVCSTDEVNQCLFRAEYENGENISDVQTLLKIGKELGLPEEKESELHEYLAKEQGKRGMEQEIKTGRQRYGIKGVPFFVVGKDDQGKSRPYAFSGAQASETFLELFEELSS</sequence>
<dbReference type="GO" id="GO:0016491">
    <property type="term" value="F:oxidoreductase activity"/>
    <property type="evidence" value="ECO:0007669"/>
    <property type="project" value="InterPro"/>
</dbReference>